<keyword evidence="2" id="KW-0472">Membrane</keyword>
<evidence type="ECO:0000313" key="5">
    <source>
        <dbReference type="Proteomes" id="UP001184853"/>
    </source>
</evidence>
<feature type="coiled-coil region" evidence="1">
    <location>
        <begin position="105"/>
        <end position="132"/>
    </location>
</feature>
<organism evidence="4 5">
    <name type="scientific">Chryseobacterium geocarposphaerae</name>
    <dbReference type="NCBI Taxonomy" id="1416776"/>
    <lineage>
        <taxon>Bacteria</taxon>
        <taxon>Pseudomonadati</taxon>
        <taxon>Bacteroidota</taxon>
        <taxon>Flavobacteriia</taxon>
        <taxon>Flavobacteriales</taxon>
        <taxon>Weeksellaceae</taxon>
        <taxon>Chryseobacterium group</taxon>
        <taxon>Chryseobacterium</taxon>
    </lineage>
</organism>
<keyword evidence="5" id="KW-1185">Reference proteome</keyword>
<feature type="domain" description="YEATS-Like-Associating Three TM" evidence="3">
    <location>
        <begin position="5"/>
        <end position="110"/>
    </location>
</feature>
<dbReference type="Pfam" id="PF20303">
    <property type="entry name" value="YLATT"/>
    <property type="match status" value="1"/>
</dbReference>
<evidence type="ECO:0000256" key="2">
    <source>
        <dbReference type="SAM" id="Phobius"/>
    </source>
</evidence>
<gene>
    <name evidence="4" type="ORF">J2781_002166</name>
</gene>
<evidence type="ECO:0000256" key="1">
    <source>
        <dbReference type="SAM" id="Coils"/>
    </source>
</evidence>
<feature type="coiled-coil region" evidence="1">
    <location>
        <begin position="181"/>
        <end position="208"/>
    </location>
</feature>
<reference evidence="4 5" key="1">
    <citation type="submission" date="2023-07" db="EMBL/GenBank/DDBJ databases">
        <title>Sorghum-associated microbial communities from plants grown in Nebraska, USA.</title>
        <authorList>
            <person name="Schachtman D."/>
        </authorList>
    </citation>
    <scope>NUCLEOTIDE SEQUENCE [LARGE SCALE GENOMIC DNA]</scope>
    <source>
        <strain evidence="4 5">DS1709</strain>
    </source>
</reference>
<dbReference type="EMBL" id="JAVDQS010000005">
    <property type="protein sequence ID" value="MDR6405237.1"/>
    <property type="molecule type" value="Genomic_DNA"/>
</dbReference>
<keyword evidence="2" id="KW-0812">Transmembrane</keyword>
<feature type="transmembrane region" description="Helical" evidence="2">
    <location>
        <begin position="37"/>
        <end position="57"/>
    </location>
</feature>
<name>A0ABU1LET5_9FLAO</name>
<dbReference type="Proteomes" id="UP001184853">
    <property type="component" value="Unassembled WGS sequence"/>
</dbReference>
<dbReference type="RefSeq" id="WP_115982661.1">
    <property type="nucleotide sequence ID" value="NZ_JAVDQS010000005.1"/>
</dbReference>
<sequence>MKTEIYILLTIIVVCGIIGGLGSSLREVKTGGGKSVVRNIALGILASITVPLFLNLVSSDILKQVLEPSKNGVSHDLNYFIFSGFCIIAAYSSIQYLNLISSRVVQNLKEDYAVLKLENQKMKEELDRINVVQKTALVYDENTEIDSLKKSTIIKDDETQEVMKTIYNPEKKFTPLEKVLSNITSINNQEVEKKIEELKDNHLLKEIQLGDGTRAVALSEGAEDFILNGNNISIFHLILQNILKFWRISVLLINIKVYFFISLVFSLNL</sequence>
<accession>A0ABU1LET5</accession>
<comment type="caution">
    <text evidence="4">The sequence shown here is derived from an EMBL/GenBank/DDBJ whole genome shotgun (WGS) entry which is preliminary data.</text>
</comment>
<dbReference type="InterPro" id="IPR046890">
    <property type="entry name" value="YLATT"/>
</dbReference>
<proteinExistence type="predicted"/>
<evidence type="ECO:0000259" key="3">
    <source>
        <dbReference type="Pfam" id="PF20303"/>
    </source>
</evidence>
<keyword evidence="1" id="KW-0175">Coiled coil</keyword>
<protein>
    <submittedName>
        <fullName evidence="4">Phage host-nuclease inhibitor protein Gam</fullName>
    </submittedName>
</protein>
<evidence type="ECO:0000313" key="4">
    <source>
        <dbReference type="EMBL" id="MDR6405237.1"/>
    </source>
</evidence>
<keyword evidence="2" id="KW-1133">Transmembrane helix</keyword>
<feature type="transmembrane region" description="Helical" evidence="2">
    <location>
        <begin position="77"/>
        <end position="99"/>
    </location>
</feature>
<feature type="transmembrane region" description="Helical" evidence="2">
    <location>
        <begin position="245"/>
        <end position="267"/>
    </location>
</feature>
<feature type="transmembrane region" description="Helical" evidence="2">
    <location>
        <begin position="6"/>
        <end position="25"/>
    </location>
</feature>